<evidence type="ECO:0000259" key="2">
    <source>
        <dbReference type="Pfam" id="PF22725"/>
    </source>
</evidence>
<protein>
    <submittedName>
        <fullName evidence="3">Gfo/Idh/MocA family oxidoreductase</fullName>
    </submittedName>
</protein>
<comment type="caution">
    <text evidence="3">The sequence shown here is derived from an EMBL/GenBank/DDBJ whole genome shotgun (WGS) entry which is preliminary data.</text>
</comment>
<dbReference type="Pfam" id="PF22725">
    <property type="entry name" value="GFO_IDH_MocA_C3"/>
    <property type="match status" value="1"/>
</dbReference>
<feature type="domain" description="GFO/IDH/MocA-like oxidoreductase" evidence="2">
    <location>
        <begin position="157"/>
        <end position="224"/>
    </location>
</feature>
<dbReference type="RefSeq" id="WP_199870498.1">
    <property type="nucleotide sequence ID" value="NZ_JAAGPU010000027.1"/>
</dbReference>
<sequence>MRLGVIGLGNMGSNHVKVCCKVKNASLVGCCDIDREKVDRVSKEYNLKGFYDYKDMVEEVDAVIVATQTVYHYDVAKFFIENGKDVLIEKPITLKYEDGKELIRLAKEKDVKLAVGHVERFNPAVEALVGIFKEEEAIGISVKRMSPMDNRVQDIDVILDLMIHDIDVVLSLMGDKNIKNIEAMGRIIKKESMLNNSCDHATALIKFNNNIIVDITASRVSEKKVRTLSLNSTDSYYELDYIDKSLTIYRQLKSNIDNNIRCANRYSKEEVFINFGESLLKQNQNFVDAIVSNVPLKVKGEDGLLALEVANKIRKKIYENL</sequence>
<organism evidence="3 4">
    <name type="scientific">Clostridium senegalense</name>
    <dbReference type="NCBI Taxonomy" id="1465809"/>
    <lineage>
        <taxon>Bacteria</taxon>
        <taxon>Bacillati</taxon>
        <taxon>Bacillota</taxon>
        <taxon>Clostridia</taxon>
        <taxon>Eubacteriales</taxon>
        <taxon>Clostridiaceae</taxon>
        <taxon>Clostridium</taxon>
    </lineage>
</organism>
<dbReference type="SUPFAM" id="SSF51735">
    <property type="entry name" value="NAD(P)-binding Rossmann-fold domains"/>
    <property type="match status" value="1"/>
</dbReference>
<evidence type="ECO:0000259" key="1">
    <source>
        <dbReference type="Pfam" id="PF01408"/>
    </source>
</evidence>
<dbReference type="Pfam" id="PF01408">
    <property type="entry name" value="GFO_IDH_MocA"/>
    <property type="match status" value="1"/>
</dbReference>
<dbReference type="Gene3D" id="3.40.50.720">
    <property type="entry name" value="NAD(P)-binding Rossmann-like Domain"/>
    <property type="match status" value="1"/>
</dbReference>
<reference evidence="3 4" key="1">
    <citation type="submission" date="2020-02" db="EMBL/GenBank/DDBJ databases">
        <title>Genome assembly of a novel Clostridium senegalense strain.</title>
        <authorList>
            <person name="Gupta T.B."/>
            <person name="Jauregui R."/>
            <person name="Maclean P."/>
            <person name="Nawarathana A."/>
            <person name="Brightwell G."/>
        </authorList>
    </citation>
    <scope>NUCLEOTIDE SEQUENCE [LARGE SCALE GENOMIC DNA]</scope>
    <source>
        <strain evidence="3 4">AGRFS4</strain>
    </source>
</reference>
<accession>A0A6M0H6E5</accession>
<dbReference type="PANTHER" id="PTHR43377">
    <property type="entry name" value="BILIVERDIN REDUCTASE A"/>
    <property type="match status" value="1"/>
</dbReference>
<name>A0A6M0H6E5_9CLOT</name>
<evidence type="ECO:0000313" key="3">
    <source>
        <dbReference type="EMBL" id="NEU05854.1"/>
    </source>
</evidence>
<dbReference type="SUPFAM" id="SSF55347">
    <property type="entry name" value="Glyceraldehyde-3-phosphate dehydrogenase-like, C-terminal domain"/>
    <property type="match status" value="1"/>
</dbReference>
<dbReference type="Proteomes" id="UP000481872">
    <property type="component" value="Unassembled WGS sequence"/>
</dbReference>
<gene>
    <name evidence="3" type="ORF">G3M99_13540</name>
</gene>
<dbReference type="InterPro" id="IPR055170">
    <property type="entry name" value="GFO_IDH_MocA-like_dom"/>
</dbReference>
<dbReference type="AlphaFoldDB" id="A0A6M0H6E5"/>
<dbReference type="Gene3D" id="3.30.360.10">
    <property type="entry name" value="Dihydrodipicolinate Reductase, domain 2"/>
    <property type="match status" value="1"/>
</dbReference>
<proteinExistence type="predicted"/>
<dbReference type="PANTHER" id="PTHR43377:SF1">
    <property type="entry name" value="BILIVERDIN REDUCTASE A"/>
    <property type="match status" value="1"/>
</dbReference>
<dbReference type="EMBL" id="JAAGPU010000027">
    <property type="protein sequence ID" value="NEU05854.1"/>
    <property type="molecule type" value="Genomic_DNA"/>
</dbReference>
<keyword evidence="4" id="KW-1185">Reference proteome</keyword>
<dbReference type="InterPro" id="IPR000683">
    <property type="entry name" value="Gfo/Idh/MocA-like_OxRdtase_N"/>
</dbReference>
<dbReference type="GO" id="GO:0000166">
    <property type="term" value="F:nucleotide binding"/>
    <property type="evidence" value="ECO:0007669"/>
    <property type="project" value="InterPro"/>
</dbReference>
<feature type="domain" description="Gfo/Idh/MocA-like oxidoreductase N-terminal" evidence="1">
    <location>
        <begin position="2"/>
        <end position="117"/>
    </location>
</feature>
<evidence type="ECO:0000313" key="4">
    <source>
        <dbReference type="Proteomes" id="UP000481872"/>
    </source>
</evidence>
<dbReference type="InterPro" id="IPR036291">
    <property type="entry name" value="NAD(P)-bd_dom_sf"/>
</dbReference>
<dbReference type="InterPro" id="IPR051450">
    <property type="entry name" value="Gfo/Idh/MocA_Oxidoreductases"/>
</dbReference>